<comment type="caution">
    <text evidence="1">The sequence shown here is derived from an EMBL/GenBank/DDBJ whole genome shotgun (WGS) entry which is preliminary data.</text>
</comment>
<accession>A0ABN9GA23</accession>
<keyword evidence="2" id="KW-1185">Reference proteome</keyword>
<evidence type="ECO:0000313" key="2">
    <source>
        <dbReference type="Proteomes" id="UP001162483"/>
    </source>
</evidence>
<dbReference type="PANTHER" id="PTHR18841">
    <property type="entry name" value="VITELLINE MEMBRANE OUTER LAYER PROTEIN I-RELATED"/>
    <property type="match status" value="1"/>
</dbReference>
<dbReference type="Pfam" id="PF03762">
    <property type="entry name" value="VOMI"/>
    <property type="match status" value="1"/>
</dbReference>
<sequence length="106" mass="11768">MIYIFVFHYRWGTWTTIKWCPSGRIIQFALQVEQPLPGNGDDTAANNIRFRCSDNTVLIGIGGPWGTWGLWSAICVNGIVGIKTRVEPPQGPGDDTSLNNVIFLCL</sequence>
<dbReference type="Proteomes" id="UP001162483">
    <property type="component" value="Unassembled WGS sequence"/>
</dbReference>
<dbReference type="EMBL" id="CATNWA010018250">
    <property type="protein sequence ID" value="CAI9606239.1"/>
    <property type="molecule type" value="Genomic_DNA"/>
</dbReference>
<organism evidence="1 2">
    <name type="scientific">Staurois parvus</name>
    <dbReference type="NCBI Taxonomy" id="386267"/>
    <lineage>
        <taxon>Eukaryota</taxon>
        <taxon>Metazoa</taxon>
        <taxon>Chordata</taxon>
        <taxon>Craniata</taxon>
        <taxon>Vertebrata</taxon>
        <taxon>Euteleostomi</taxon>
        <taxon>Amphibia</taxon>
        <taxon>Batrachia</taxon>
        <taxon>Anura</taxon>
        <taxon>Neobatrachia</taxon>
        <taxon>Ranoidea</taxon>
        <taxon>Ranidae</taxon>
        <taxon>Staurois</taxon>
    </lineage>
</organism>
<evidence type="ECO:0000313" key="1">
    <source>
        <dbReference type="EMBL" id="CAI9606239.1"/>
    </source>
</evidence>
<dbReference type="Gene3D" id="2.100.10.20">
    <property type="entry name" value="Vitelline membrane outer layer protein I (VOMI)"/>
    <property type="match status" value="1"/>
</dbReference>
<proteinExistence type="predicted"/>
<dbReference type="InterPro" id="IPR005515">
    <property type="entry name" value="VOMI"/>
</dbReference>
<dbReference type="SUPFAM" id="SSF51092">
    <property type="entry name" value="Vitelline membrane outer protein-I (VMO-I)"/>
    <property type="match status" value="1"/>
</dbReference>
<reference evidence="1" key="1">
    <citation type="submission" date="2023-05" db="EMBL/GenBank/DDBJ databases">
        <authorList>
            <person name="Stuckert A."/>
        </authorList>
    </citation>
    <scope>NUCLEOTIDE SEQUENCE</scope>
</reference>
<protein>
    <recommendedName>
        <fullName evidence="3">Vitelline membrane outer layer protein 1 homolog</fullName>
    </recommendedName>
</protein>
<dbReference type="PANTHER" id="PTHR18841:SF2">
    <property type="entry name" value="VITELLINE MEMBRANE OUTER LAYER PROTEIN 1 HOMOLOG"/>
    <property type="match status" value="1"/>
</dbReference>
<name>A0ABN9GA23_9NEOB</name>
<evidence type="ECO:0008006" key="3">
    <source>
        <dbReference type="Google" id="ProtNLM"/>
    </source>
</evidence>
<dbReference type="InterPro" id="IPR036706">
    <property type="entry name" value="VOMI_sf"/>
</dbReference>
<gene>
    <name evidence="1" type="ORF">SPARVUS_LOCUS13744225</name>
</gene>